<accession>A0ABN1JIC1</accession>
<comment type="caution">
    <text evidence="1">The sequence shown here is derived from an EMBL/GenBank/DDBJ whole genome shotgun (WGS) entry which is preliminary data.</text>
</comment>
<gene>
    <name evidence="1" type="ORF">GCM10009107_02090</name>
</gene>
<dbReference type="RefSeq" id="WP_343994285.1">
    <property type="nucleotide sequence ID" value="NZ_BAAAEW010000002.1"/>
</dbReference>
<keyword evidence="2" id="KW-1185">Reference proteome</keyword>
<organism evidence="1 2">
    <name type="scientific">Ideonella azotifigens</name>
    <dbReference type="NCBI Taxonomy" id="513160"/>
    <lineage>
        <taxon>Bacteria</taxon>
        <taxon>Pseudomonadati</taxon>
        <taxon>Pseudomonadota</taxon>
        <taxon>Betaproteobacteria</taxon>
        <taxon>Burkholderiales</taxon>
        <taxon>Sphaerotilaceae</taxon>
        <taxon>Ideonella</taxon>
    </lineage>
</organism>
<protein>
    <submittedName>
        <fullName evidence="1">Uncharacterized protein</fullName>
    </submittedName>
</protein>
<proteinExistence type="predicted"/>
<evidence type="ECO:0000313" key="2">
    <source>
        <dbReference type="Proteomes" id="UP001500279"/>
    </source>
</evidence>
<sequence length="372" mass="41178">MSGDGQKWLAARTGHLLGGLRAFNGFEPTVHVYPAVPGQQELKFLSRAYGTLYQDLKARDLLPIGFEFLTNSLEVKGLVPTNWRSYHPWGPKNIWPCEVQIEDWSQIGWVASKEGKAELWDLARRISHQLRVCAWRMYQLSDAYYAQLKARTAEQDISAGLRFEDGFTWLGYLAAQAYLVDACILRDYLAEFFVAFVCPAPDRPKVHIATMAGAKKHVLDKVKSSSPLFAELTSATSKGGWLFELGAYRDLCVHCVPLARSESRLFAVGIAVPIRGAAPLLGVSLPLPADPSAIAAERASPKRGDRLAEELKLMTSANRGEVSSADALLYCYSALDRLTQLATKLRQYSPVEPQMPTITDADLTGGIKVRYV</sequence>
<evidence type="ECO:0000313" key="1">
    <source>
        <dbReference type="EMBL" id="GAA0740433.1"/>
    </source>
</evidence>
<dbReference type="Proteomes" id="UP001500279">
    <property type="component" value="Unassembled WGS sequence"/>
</dbReference>
<dbReference type="EMBL" id="BAAAEW010000002">
    <property type="protein sequence ID" value="GAA0740433.1"/>
    <property type="molecule type" value="Genomic_DNA"/>
</dbReference>
<reference evidence="1 2" key="1">
    <citation type="journal article" date="2019" name="Int. J. Syst. Evol. Microbiol.">
        <title>The Global Catalogue of Microorganisms (GCM) 10K type strain sequencing project: providing services to taxonomists for standard genome sequencing and annotation.</title>
        <authorList>
            <consortium name="The Broad Institute Genomics Platform"/>
            <consortium name="The Broad Institute Genome Sequencing Center for Infectious Disease"/>
            <person name="Wu L."/>
            <person name="Ma J."/>
        </authorList>
    </citation>
    <scope>NUCLEOTIDE SEQUENCE [LARGE SCALE GENOMIC DNA]</scope>
    <source>
        <strain evidence="1 2">JCM 15503</strain>
    </source>
</reference>
<name>A0ABN1JIC1_9BURK</name>